<comment type="domain">
    <text evidence="6">Contains large globular domains required for ATP hydrolysis at each terminus and a third globular domain forming a flexible hinge near the middle of the molecule. These domains are separated by coiled-coil structures.</text>
</comment>
<evidence type="ECO:0000313" key="9">
    <source>
        <dbReference type="Proteomes" id="UP000219327"/>
    </source>
</evidence>
<dbReference type="GO" id="GO:0007059">
    <property type="term" value="P:chromosome segregation"/>
    <property type="evidence" value="ECO:0007669"/>
    <property type="project" value="UniProtKB-UniRule"/>
</dbReference>
<comment type="similarity">
    <text evidence="6">Belongs to the SMC family.</text>
</comment>
<dbReference type="EMBL" id="NTKD01000082">
    <property type="protein sequence ID" value="PDH35787.1"/>
    <property type="molecule type" value="Genomic_DNA"/>
</dbReference>
<feature type="domain" description="SMC hinge" evidence="7">
    <location>
        <begin position="521"/>
        <end position="620"/>
    </location>
</feature>
<dbReference type="Pfam" id="PF02463">
    <property type="entry name" value="SMC_N"/>
    <property type="match status" value="1"/>
</dbReference>
<evidence type="ECO:0000259" key="7">
    <source>
        <dbReference type="SMART" id="SM00968"/>
    </source>
</evidence>
<dbReference type="InterPro" id="IPR003395">
    <property type="entry name" value="RecF/RecN/SMC_N"/>
</dbReference>
<keyword evidence="5 6" id="KW-0238">DNA-binding</keyword>
<comment type="subcellular location">
    <subcellularLocation>
        <location evidence="6">Cytoplasm</location>
    </subcellularLocation>
</comment>
<dbReference type="HAMAP" id="MF_01894">
    <property type="entry name" value="Smc_prok"/>
    <property type="match status" value="1"/>
</dbReference>
<dbReference type="Proteomes" id="UP000219327">
    <property type="component" value="Unassembled WGS sequence"/>
</dbReference>
<dbReference type="PIRSF" id="PIRSF005719">
    <property type="entry name" value="SMC"/>
    <property type="match status" value="1"/>
</dbReference>
<keyword evidence="2 6" id="KW-0547">Nucleotide-binding</keyword>
<comment type="function">
    <text evidence="6">Required for chromosome condensation and partitioning.</text>
</comment>
<dbReference type="InterPro" id="IPR011890">
    <property type="entry name" value="SMC_prok"/>
</dbReference>
<evidence type="ECO:0000256" key="6">
    <source>
        <dbReference type="HAMAP-Rule" id="MF_01894"/>
    </source>
</evidence>
<dbReference type="SUPFAM" id="SSF52540">
    <property type="entry name" value="P-loop containing nucleoside triphosphate hydrolases"/>
    <property type="match status" value="1"/>
</dbReference>
<feature type="binding site" evidence="6">
    <location>
        <begin position="32"/>
        <end position="39"/>
    </location>
    <ligand>
        <name>ATP</name>
        <dbReference type="ChEBI" id="CHEBI:30616"/>
    </ligand>
</feature>
<dbReference type="NCBIfam" id="TIGR02168">
    <property type="entry name" value="SMC_prok_B"/>
    <property type="match status" value="1"/>
</dbReference>
<keyword evidence="4 6" id="KW-0175">Coiled coil</keyword>
<evidence type="ECO:0000256" key="3">
    <source>
        <dbReference type="ARBA" id="ARBA00022840"/>
    </source>
</evidence>
<dbReference type="GO" id="GO:0005737">
    <property type="term" value="C:cytoplasm"/>
    <property type="evidence" value="ECO:0007669"/>
    <property type="project" value="UniProtKB-SubCell"/>
</dbReference>
<comment type="subunit">
    <text evidence="6">Homodimer.</text>
</comment>
<dbReference type="GO" id="GO:0007062">
    <property type="term" value="P:sister chromatid cohesion"/>
    <property type="evidence" value="ECO:0007669"/>
    <property type="project" value="InterPro"/>
</dbReference>
<dbReference type="AlphaFoldDB" id="A0A2A5WHN5"/>
<dbReference type="InterPro" id="IPR036277">
    <property type="entry name" value="SMC_hinge_sf"/>
</dbReference>
<feature type="coiled-coil region" evidence="6">
    <location>
        <begin position="170"/>
        <end position="228"/>
    </location>
</feature>
<dbReference type="InterPro" id="IPR024704">
    <property type="entry name" value="SMC"/>
</dbReference>
<proteinExistence type="inferred from homology"/>
<organism evidence="8 9">
    <name type="scientific">OM182 bacterium MED-G24</name>
    <dbReference type="NCBI Taxonomy" id="1986255"/>
    <lineage>
        <taxon>Bacteria</taxon>
        <taxon>Pseudomonadati</taxon>
        <taxon>Pseudomonadota</taxon>
        <taxon>Gammaproteobacteria</taxon>
        <taxon>OMG group</taxon>
        <taxon>OM182 clade</taxon>
    </lineage>
</organism>
<dbReference type="CDD" id="cd03278">
    <property type="entry name" value="ABC_SMC_barmotin"/>
    <property type="match status" value="2"/>
</dbReference>
<dbReference type="SMART" id="SM00968">
    <property type="entry name" value="SMC_hinge"/>
    <property type="match status" value="1"/>
</dbReference>
<reference evidence="8 9" key="1">
    <citation type="submission" date="2017-08" db="EMBL/GenBank/DDBJ databases">
        <title>Fine stratification of microbial communities through a metagenomic profile of the photic zone.</title>
        <authorList>
            <person name="Haro-Moreno J.M."/>
            <person name="Lopez-Perez M."/>
            <person name="De La Torre J."/>
            <person name="Picazo A."/>
            <person name="Camacho A."/>
            <person name="Rodriguez-Valera F."/>
        </authorList>
    </citation>
    <scope>NUCLEOTIDE SEQUENCE [LARGE SCALE GENOMIC DNA]</scope>
    <source>
        <strain evidence="8">MED-G24</strain>
    </source>
</reference>
<dbReference type="GO" id="GO:0005694">
    <property type="term" value="C:chromosome"/>
    <property type="evidence" value="ECO:0007669"/>
    <property type="project" value="InterPro"/>
</dbReference>
<comment type="caution">
    <text evidence="8">The sequence shown here is derived from an EMBL/GenBank/DDBJ whole genome shotgun (WGS) entry which is preliminary data.</text>
</comment>
<evidence type="ECO:0000256" key="5">
    <source>
        <dbReference type="ARBA" id="ARBA00023125"/>
    </source>
</evidence>
<name>A0A2A5WHN5_9GAMM</name>
<dbReference type="GO" id="GO:0030261">
    <property type="term" value="P:chromosome condensation"/>
    <property type="evidence" value="ECO:0007669"/>
    <property type="project" value="InterPro"/>
</dbReference>
<dbReference type="PANTHER" id="PTHR43977">
    <property type="entry name" value="STRUCTURAL MAINTENANCE OF CHROMOSOMES PROTEIN 3"/>
    <property type="match status" value="1"/>
</dbReference>
<keyword evidence="1 6" id="KW-0963">Cytoplasm</keyword>
<evidence type="ECO:0000256" key="2">
    <source>
        <dbReference type="ARBA" id="ARBA00022741"/>
    </source>
</evidence>
<dbReference type="Gene3D" id="1.20.1060.20">
    <property type="match status" value="1"/>
</dbReference>
<evidence type="ECO:0000256" key="4">
    <source>
        <dbReference type="ARBA" id="ARBA00023054"/>
    </source>
</evidence>
<dbReference type="GO" id="GO:0005524">
    <property type="term" value="F:ATP binding"/>
    <property type="evidence" value="ECO:0007669"/>
    <property type="project" value="UniProtKB-UniRule"/>
</dbReference>
<dbReference type="InterPro" id="IPR010935">
    <property type="entry name" value="SMC_hinge"/>
</dbReference>
<dbReference type="GO" id="GO:0006260">
    <property type="term" value="P:DNA replication"/>
    <property type="evidence" value="ECO:0007669"/>
    <property type="project" value="UniProtKB-UniRule"/>
</dbReference>
<dbReference type="Pfam" id="PF06470">
    <property type="entry name" value="SMC_hinge"/>
    <property type="match status" value="1"/>
</dbReference>
<gene>
    <name evidence="6 8" type="primary">smc</name>
    <name evidence="8" type="ORF">CNE99_10665</name>
</gene>
<dbReference type="Gene3D" id="3.40.50.300">
    <property type="entry name" value="P-loop containing nucleotide triphosphate hydrolases"/>
    <property type="match status" value="2"/>
</dbReference>
<feature type="coiled-coil region" evidence="6">
    <location>
        <begin position="412"/>
        <end position="472"/>
    </location>
</feature>
<dbReference type="SUPFAM" id="SSF75553">
    <property type="entry name" value="Smc hinge domain"/>
    <property type="match status" value="1"/>
</dbReference>
<evidence type="ECO:0000313" key="8">
    <source>
        <dbReference type="EMBL" id="PDH35787.1"/>
    </source>
</evidence>
<evidence type="ECO:0000256" key="1">
    <source>
        <dbReference type="ARBA" id="ARBA00022490"/>
    </source>
</evidence>
<dbReference type="GO" id="GO:0016887">
    <property type="term" value="F:ATP hydrolysis activity"/>
    <property type="evidence" value="ECO:0007669"/>
    <property type="project" value="InterPro"/>
</dbReference>
<protein>
    <recommendedName>
        <fullName evidence="6">Chromosome partition protein Smc</fullName>
    </recommendedName>
</protein>
<sequence>MRLQAIKLAGFKSFVDSTTVSFPSNLCAVVGPNGCGKSNIIDAVRWVMGESSAKNLRGESMADVIFNGASSRKPVGQASIELIFDNADGRVAGEFAAYSEVSVKRQVSRDGQSNYFLNKNRCRRKDITDLFLGTGLGPRSYSIIEQGMISQLIEARPEDLRVYIEEAAGISKYKERRRETERRISHTRDNLERLTDLREELERQLLHLERQAKAAERYKVLKQEEREQRAQLQVLRWRRIAGEAETREAEVNRLTNEQEARIADERRVSAKIEEQRAILHELTDDANNVQREFYDLGTEIARLEDSIQYQSERAQDLAKDLEEARTGVVRVQADIEKDRQSLTDLQSQLNTAEPEQQEATERQQNSSDELLAAEQAMQSWQIAWDSFNEQAAETRNQGELQQTKISHLESTITRLDASIAATESELARLTEQDVESEIAPLTQMMQTQSEQLERMESELSDVFNRIETTRSEIQEADTTLGDKRQLLSTVQGRFASLEALQQAALGQEDSVTVRWLEGQGYSEHARLAEILEVDPSWRVAVETALGSHLQAVVMDGLSEVTQVLNSLEHGELEFMSRTIEKNIVTDGQWLIDQVAGPIDLKTLLSGIRLAEDLGEAMSIQTNLSEHESVITPDGIWLGRDWVRISRSAAEETGVIERQAELASLSSDIEILATETEALYELLTTNRATLQVAEQDRDDLQARIARQQHTHGETRAQLGAKQLQAEQIRHDIVRLERSKEADHNELVGDQTALREARSELQNAMDLMERDTLKKDALLGERDEKQAVLERYRQKARQDRENAYELALRLQSLRSEVEAMTAALKRLGQQQGEYEQRQASLREAIASSEEPQANLRRELDEQLNTRLTVETRLTKVRGSIEATESGIRDREQQRAAIEEQVEAVRTSLAQVRLDWQALETRKTTISEQLEEEDHNLDAVMATLPVDAEEDTWENNLTITGNRIQRLGAINLAAIDEYQTQSERKVYLDSQNEDLEKALTTLENAIRRIDVETRTRFKETFDKINSKLQQLFPKLFGGGHAYLEMTGEDLLDTGVGLMARPPGKRNASIHALSGGEKALTAISLVFSIFSLNPAPFCLLDEVDAPLDDANVNRYSDLVKEMSRTVQFIFISHNKAAMEMAEQLIGVTMNEPGVSRLVTVDVDEAVAMASV</sequence>
<accession>A0A2A5WHN5</accession>
<dbReference type="InterPro" id="IPR027417">
    <property type="entry name" value="P-loop_NTPase"/>
</dbReference>
<dbReference type="GO" id="GO:0003677">
    <property type="term" value="F:DNA binding"/>
    <property type="evidence" value="ECO:0007669"/>
    <property type="project" value="UniProtKB-UniRule"/>
</dbReference>
<keyword evidence="3 6" id="KW-0067">ATP-binding</keyword>
<feature type="coiled-coil region" evidence="6">
    <location>
        <begin position="749"/>
        <end position="828"/>
    </location>
</feature>